<name>A0A0D6MJV6_9PROT</name>
<dbReference type="EMBL" id="BALE01000010">
    <property type="protein sequence ID" value="GAN53568.1"/>
    <property type="molecule type" value="Genomic_DNA"/>
</dbReference>
<evidence type="ECO:0000313" key="1">
    <source>
        <dbReference type="EMBL" id="GAN53568.1"/>
    </source>
</evidence>
<reference evidence="1 2" key="1">
    <citation type="submission" date="2012-10" db="EMBL/GenBank/DDBJ databases">
        <title>Genome sequencing of Tanticharoenia sakaeratensis NBRC 103193.</title>
        <authorList>
            <person name="Azuma Y."/>
            <person name="Hadano H."/>
            <person name="Hirakawa H."/>
            <person name="Matsushita K."/>
        </authorList>
    </citation>
    <scope>NUCLEOTIDE SEQUENCE [LARGE SCALE GENOMIC DNA]</scope>
    <source>
        <strain evidence="1 2">NBRC 103193</strain>
    </source>
</reference>
<sequence>MDEALDMEVGTVIEWLHALGYRAERRQDDAIVYTAAEGYKFGIRIYEDSLQYAAHFETADTTATLESCHDYTAKYRWAKAYFIDFEDDSRSLIIEMDAWMNFLAEDGRYVFQAMTERFIALILKSREIFA</sequence>
<evidence type="ECO:0000313" key="2">
    <source>
        <dbReference type="Proteomes" id="UP000032679"/>
    </source>
</evidence>
<organism evidence="1 2">
    <name type="scientific">Tanticharoenia sakaeratensis NBRC 103193</name>
    <dbReference type="NCBI Taxonomy" id="1231623"/>
    <lineage>
        <taxon>Bacteria</taxon>
        <taxon>Pseudomonadati</taxon>
        <taxon>Pseudomonadota</taxon>
        <taxon>Alphaproteobacteria</taxon>
        <taxon>Acetobacterales</taxon>
        <taxon>Acetobacteraceae</taxon>
        <taxon>Tanticharoenia</taxon>
    </lineage>
</organism>
<dbReference type="RefSeq" id="WP_048847634.1">
    <property type="nucleotide sequence ID" value="NZ_BALE01000010.1"/>
</dbReference>
<accession>A0A0D6MJV6</accession>
<dbReference type="OrthoDB" id="33037at2"/>
<keyword evidence="2" id="KW-1185">Reference proteome</keyword>
<dbReference type="InterPro" id="IPR019660">
    <property type="entry name" value="Put_sensory_transdc_reg_YbjN"/>
</dbReference>
<dbReference type="Proteomes" id="UP000032679">
    <property type="component" value="Unassembled WGS sequence"/>
</dbReference>
<comment type="caution">
    <text evidence="1">The sequence shown here is derived from an EMBL/GenBank/DDBJ whole genome shotgun (WGS) entry which is preliminary data.</text>
</comment>
<gene>
    <name evidence="1" type="ORF">Tasa_010_115</name>
</gene>
<protein>
    <recommendedName>
        <fullName evidence="3">YbjN domain-containing protein</fullName>
    </recommendedName>
</protein>
<evidence type="ECO:0008006" key="3">
    <source>
        <dbReference type="Google" id="ProtNLM"/>
    </source>
</evidence>
<dbReference type="AlphaFoldDB" id="A0A0D6MJV6"/>
<dbReference type="Pfam" id="PF10722">
    <property type="entry name" value="YbjN"/>
    <property type="match status" value="1"/>
</dbReference>
<proteinExistence type="predicted"/>